<dbReference type="GO" id="GO:0043565">
    <property type="term" value="F:sequence-specific DNA binding"/>
    <property type="evidence" value="ECO:0007669"/>
    <property type="project" value="InterPro"/>
</dbReference>
<gene>
    <name evidence="5" type="ORF">BBD42_06775</name>
</gene>
<name>A0A1B2DEU0_9BACL</name>
<dbReference type="InterPro" id="IPR009594">
    <property type="entry name" value="Tscrpt_reg_HTH_AraC_N"/>
</dbReference>
<keyword evidence="3" id="KW-0804">Transcription</keyword>
<organism evidence="5">
    <name type="scientific">Paenibacillus sp. BIHB 4019</name>
    <dbReference type="NCBI Taxonomy" id="1870819"/>
    <lineage>
        <taxon>Bacteria</taxon>
        <taxon>Bacillati</taxon>
        <taxon>Bacillota</taxon>
        <taxon>Bacilli</taxon>
        <taxon>Bacillales</taxon>
        <taxon>Paenibacillaceae</taxon>
        <taxon>Paenibacillus</taxon>
    </lineage>
</organism>
<proteinExistence type="predicted"/>
<reference evidence="5" key="1">
    <citation type="submission" date="2016-08" db="EMBL/GenBank/DDBJ databases">
        <title>Complete Genome Seqeunce of Paenibacillus sp. BIHB 4019 from tea rhizoplane.</title>
        <authorList>
            <person name="Thakur R."/>
            <person name="Swarnkar M.K."/>
            <person name="Gulati A."/>
        </authorList>
    </citation>
    <scope>NUCLEOTIDE SEQUENCE [LARGE SCALE GENOMIC DNA]</scope>
    <source>
        <strain evidence="5">BIHB4019</strain>
    </source>
</reference>
<evidence type="ECO:0000256" key="3">
    <source>
        <dbReference type="ARBA" id="ARBA00023163"/>
    </source>
</evidence>
<evidence type="ECO:0000256" key="2">
    <source>
        <dbReference type="ARBA" id="ARBA00023125"/>
    </source>
</evidence>
<keyword evidence="1" id="KW-0805">Transcription regulation</keyword>
<accession>A0A1B2DEU0</accession>
<dbReference type="AlphaFoldDB" id="A0A1B2DEU0"/>
<dbReference type="EMBL" id="CP016808">
    <property type="protein sequence ID" value="ANY66199.1"/>
    <property type="molecule type" value="Genomic_DNA"/>
</dbReference>
<evidence type="ECO:0000313" key="5">
    <source>
        <dbReference type="EMBL" id="ANY66199.1"/>
    </source>
</evidence>
<keyword evidence="2" id="KW-0238">DNA-binding</keyword>
<dbReference type="SMART" id="SM00342">
    <property type="entry name" value="HTH_ARAC"/>
    <property type="match status" value="1"/>
</dbReference>
<dbReference type="PROSITE" id="PS01124">
    <property type="entry name" value="HTH_ARAC_FAMILY_2"/>
    <property type="match status" value="1"/>
</dbReference>
<dbReference type="GO" id="GO:0003700">
    <property type="term" value="F:DNA-binding transcription factor activity"/>
    <property type="evidence" value="ECO:0007669"/>
    <property type="project" value="InterPro"/>
</dbReference>
<dbReference type="InterPro" id="IPR018062">
    <property type="entry name" value="HTH_AraC-typ_CS"/>
</dbReference>
<dbReference type="PANTHER" id="PTHR43436">
    <property type="entry name" value="ARAC-FAMILY TRANSCRIPTIONAL REGULATOR"/>
    <property type="match status" value="1"/>
</dbReference>
<dbReference type="InterPro" id="IPR018060">
    <property type="entry name" value="HTH_AraC"/>
</dbReference>
<dbReference type="SUPFAM" id="SSF46689">
    <property type="entry name" value="Homeodomain-like"/>
    <property type="match status" value="2"/>
</dbReference>
<evidence type="ECO:0000256" key="1">
    <source>
        <dbReference type="ARBA" id="ARBA00023015"/>
    </source>
</evidence>
<dbReference type="RefSeq" id="WP_099517567.1">
    <property type="nucleotide sequence ID" value="NZ_CP016808.1"/>
</dbReference>
<dbReference type="PANTHER" id="PTHR43436:SF1">
    <property type="entry name" value="TRANSCRIPTIONAL REGULATORY PROTEIN"/>
    <property type="match status" value="1"/>
</dbReference>
<dbReference type="InterPro" id="IPR009057">
    <property type="entry name" value="Homeodomain-like_sf"/>
</dbReference>
<dbReference type="Pfam" id="PF06719">
    <property type="entry name" value="AraC_N"/>
    <property type="match status" value="1"/>
</dbReference>
<protein>
    <recommendedName>
        <fullName evidence="4">HTH araC/xylS-type domain-containing protein</fullName>
    </recommendedName>
</protein>
<feature type="domain" description="HTH araC/xylS-type" evidence="4">
    <location>
        <begin position="194"/>
        <end position="292"/>
    </location>
</feature>
<dbReference type="Gene3D" id="1.10.10.60">
    <property type="entry name" value="Homeodomain-like"/>
    <property type="match status" value="1"/>
</dbReference>
<sequence>MGNEIENLYSSVNRFAITDGINRTIVPYLEIHSYREQDIIIPDTPNPFIYLVVNGTMRLHFATGVSDYAPGQYLISAIDSPKSGMALSASQSSPFLALYIEFSVDDIVSVMLDMEADFMGKIFEKEMASKIQPHDDYKLLDVIMRLLNINEKPDEMAFMTKHLKREIILNLITGPYGKTFAQSIVKIQQAGDIYYTNSWIKQHYKDTFTVEDLAEQSNMSVSSFHQKFKSAVGMGPLQCQKKLRLMEARQLMLDKTLNVTDAAMEVGYESLSHFNRDYRRLFGLSPQKDIQEIRNCLYTKAQFD</sequence>
<dbReference type="PROSITE" id="PS00041">
    <property type="entry name" value="HTH_ARAC_FAMILY_1"/>
    <property type="match status" value="1"/>
</dbReference>
<dbReference type="Pfam" id="PF12833">
    <property type="entry name" value="HTH_18"/>
    <property type="match status" value="1"/>
</dbReference>
<evidence type="ECO:0000259" key="4">
    <source>
        <dbReference type="PROSITE" id="PS01124"/>
    </source>
</evidence>